<name>A0ABS6HSE2_MYCGD</name>
<protein>
    <submittedName>
        <fullName evidence="6">TetR/AcrR family transcriptional regulator</fullName>
    </submittedName>
</protein>
<dbReference type="EMBL" id="JAHBOM010000018">
    <property type="protein sequence ID" value="MBU8825613.1"/>
    <property type="molecule type" value="Genomic_DNA"/>
</dbReference>
<dbReference type="SUPFAM" id="SSF46689">
    <property type="entry name" value="Homeodomain-like"/>
    <property type="match status" value="1"/>
</dbReference>
<evidence type="ECO:0000256" key="4">
    <source>
        <dbReference type="PROSITE-ProRule" id="PRU00335"/>
    </source>
</evidence>
<dbReference type="PANTHER" id="PTHR30055:SF220">
    <property type="entry name" value="TETR-FAMILY REGULATORY PROTEIN"/>
    <property type="match status" value="1"/>
</dbReference>
<keyword evidence="1" id="KW-0805">Transcription regulation</keyword>
<evidence type="ECO:0000259" key="5">
    <source>
        <dbReference type="PROSITE" id="PS50977"/>
    </source>
</evidence>
<dbReference type="Pfam" id="PF13305">
    <property type="entry name" value="TetR_C_33"/>
    <property type="match status" value="1"/>
</dbReference>
<dbReference type="RefSeq" id="WP_214395516.1">
    <property type="nucleotide sequence ID" value="NZ_CP092364.2"/>
</dbReference>
<dbReference type="PANTHER" id="PTHR30055">
    <property type="entry name" value="HTH-TYPE TRANSCRIPTIONAL REGULATOR RUTR"/>
    <property type="match status" value="1"/>
</dbReference>
<reference evidence="6 7" key="1">
    <citation type="submission" date="2021-05" db="EMBL/GenBank/DDBJ databases">
        <title>Draft Genome Sequences of Clinical Respiratory Isolates of Mycobacterium goodii Recovered in Ireland.</title>
        <authorList>
            <person name="Flanagan P.R."/>
            <person name="Mok S."/>
            <person name="Roycroft E."/>
            <person name="Rogers T.R."/>
            <person name="Fitzgibbon M."/>
        </authorList>
    </citation>
    <scope>NUCLEOTIDE SEQUENCE [LARGE SCALE GENOMIC DNA]</scope>
    <source>
        <strain evidence="6 7">14IE55</strain>
    </source>
</reference>
<dbReference type="Proteomes" id="UP000696413">
    <property type="component" value="Unassembled WGS sequence"/>
</dbReference>
<dbReference type="Pfam" id="PF00440">
    <property type="entry name" value="TetR_N"/>
    <property type="match status" value="1"/>
</dbReference>
<keyword evidence="7" id="KW-1185">Reference proteome</keyword>
<keyword evidence="2 4" id="KW-0238">DNA-binding</keyword>
<dbReference type="InterPro" id="IPR025996">
    <property type="entry name" value="MT1864/Rv1816-like_C"/>
</dbReference>
<dbReference type="InterPro" id="IPR036271">
    <property type="entry name" value="Tet_transcr_reg_TetR-rel_C_sf"/>
</dbReference>
<evidence type="ECO:0000256" key="2">
    <source>
        <dbReference type="ARBA" id="ARBA00023125"/>
    </source>
</evidence>
<sequence length="173" mass="18748">MAKIESDGVAALSLRDLARECGVSPSAPQKHFATKQDLLLALALRGYADLGDVVAGLKLELPVESALMALGKAYCSYVAEHPVLIQLMYAPPSEGGVEPREEAFRRAFRPLEEVLDLARERGDIVKSRKLVDTFVHVVLRGLGTSVSSGFFGMPDDAISRSVVRLMLTGLQPR</sequence>
<dbReference type="SUPFAM" id="SSF48498">
    <property type="entry name" value="Tetracyclin repressor-like, C-terminal domain"/>
    <property type="match status" value="1"/>
</dbReference>
<feature type="domain" description="HTH tetR-type" evidence="5">
    <location>
        <begin position="1"/>
        <end position="50"/>
    </location>
</feature>
<proteinExistence type="predicted"/>
<dbReference type="InterPro" id="IPR050109">
    <property type="entry name" value="HTH-type_TetR-like_transc_reg"/>
</dbReference>
<keyword evidence="3" id="KW-0804">Transcription</keyword>
<dbReference type="Gene3D" id="1.10.357.10">
    <property type="entry name" value="Tetracycline Repressor, domain 2"/>
    <property type="match status" value="1"/>
</dbReference>
<dbReference type="InterPro" id="IPR001647">
    <property type="entry name" value="HTH_TetR"/>
</dbReference>
<gene>
    <name evidence="6" type="ORF">KL859_22415</name>
</gene>
<evidence type="ECO:0000256" key="1">
    <source>
        <dbReference type="ARBA" id="ARBA00023015"/>
    </source>
</evidence>
<accession>A0ABS6HSE2</accession>
<feature type="DNA-binding region" description="H-T-H motif" evidence="4">
    <location>
        <begin position="13"/>
        <end position="32"/>
    </location>
</feature>
<evidence type="ECO:0000313" key="7">
    <source>
        <dbReference type="Proteomes" id="UP000696413"/>
    </source>
</evidence>
<comment type="caution">
    <text evidence="6">The sequence shown here is derived from an EMBL/GenBank/DDBJ whole genome shotgun (WGS) entry which is preliminary data.</text>
</comment>
<dbReference type="InterPro" id="IPR009057">
    <property type="entry name" value="Homeodomain-like_sf"/>
</dbReference>
<evidence type="ECO:0000313" key="6">
    <source>
        <dbReference type="EMBL" id="MBU8825613.1"/>
    </source>
</evidence>
<organism evidence="6 7">
    <name type="scientific">Mycolicibacterium goodii</name>
    <name type="common">Mycobacterium goodii</name>
    <dbReference type="NCBI Taxonomy" id="134601"/>
    <lineage>
        <taxon>Bacteria</taxon>
        <taxon>Bacillati</taxon>
        <taxon>Actinomycetota</taxon>
        <taxon>Actinomycetes</taxon>
        <taxon>Mycobacteriales</taxon>
        <taxon>Mycobacteriaceae</taxon>
        <taxon>Mycolicibacterium</taxon>
    </lineage>
</organism>
<evidence type="ECO:0000256" key="3">
    <source>
        <dbReference type="ARBA" id="ARBA00023163"/>
    </source>
</evidence>
<dbReference type="PROSITE" id="PS50977">
    <property type="entry name" value="HTH_TETR_2"/>
    <property type="match status" value="1"/>
</dbReference>